<evidence type="ECO:0000256" key="1">
    <source>
        <dbReference type="ARBA" id="ARBA00023015"/>
    </source>
</evidence>
<dbReference type="SUPFAM" id="SSF53697">
    <property type="entry name" value="SIS domain"/>
    <property type="match status" value="1"/>
</dbReference>
<evidence type="ECO:0000259" key="5">
    <source>
        <dbReference type="PROSITE" id="PS51464"/>
    </source>
</evidence>
<sequence>MNSDNFILQIKASYNQFTKAEKKVADYVIANQSGVLYMSITDLADACRVGDTSVYRFCRTMKLQGYQEFKMKMSLSQAAAAPAKPSPQSPYDNLGSMAEKIMELHMEAIKETYMLLDRDNFEKTLDMFEKAERVHFFGIGDSLLTAEEARNKFLRVTNKVSCITDPHMQSMAASLCGKEDLIVIISYSGATKDNIHVAKVAKESGARIACITHFKKSPLTAYCDSILLCGSNEGPLEGGSMQAKMSQLYLIDLLYQEYYERNFRECKRNNEATSQSVVEKLY</sequence>
<feature type="domain" description="SIS" evidence="5">
    <location>
        <begin position="124"/>
        <end position="264"/>
    </location>
</feature>
<gene>
    <name evidence="6" type="ORF">DXC51_25995</name>
</gene>
<evidence type="ECO:0000256" key="2">
    <source>
        <dbReference type="ARBA" id="ARBA00023125"/>
    </source>
</evidence>
<dbReference type="InterPro" id="IPR000281">
    <property type="entry name" value="HTH_RpiR"/>
</dbReference>
<protein>
    <submittedName>
        <fullName evidence="6">MurR/RpiR family transcriptional regulator</fullName>
    </submittedName>
</protein>
<feature type="domain" description="HTH rpiR-type" evidence="4">
    <location>
        <begin position="4"/>
        <end position="80"/>
    </location>
</feature>
<evidence type="ECO:0000259" key="4">
    <source>
        <dbReference type="PROSITE" id="PS51071"/>
    </source>
</evidence>
<evidence type="ECO:0000256" key="3">
    <source>
        <dbReference type="ARBA" id="ARBA00023163"/>
    </source>
</evidence>
<name>A0A3E3HWB8_9FIRM</name>
<evidence type="ECO:0000313" key="6">
    <source>
        <dbReference type="EMBL" id="RGE56121.1"/>
    </source>
</evidence>
<dbReference type="InterPro" id="IPR001347">
    <property type="entry name" value="SIS_dom"/>
</dbReference>
<proteinExistence type="predicted"/>
<dbReference type="GO" id="GO:1901135">
    <property type="term" value="P:carbohydrate derivative metabolic process"/>
    <property type="evidence" value="ECO:0007669"/>
    <property type="project" value="InterPro"/>
</dbReference>
<reference evidence="6 7" key="1">
    <citation type="submission" date="2018-08" db="EMBL/GenBank/DDBJ databases">
        <title>A genome reference for cultivated species of the human gut microbiota.</title>
        <authorList>
            <person name="Zou Y."/>
            <person name="Xue W."/>
            <person name="Luo G."/>
        </authorList>
    </citation>
    <scope>NUCLEOTIDE SEQUENCE [LARGE SCALE GENOMIC DNA]</scope>
    <source>
        <strain evidence="6 7">TF05-5AC</strain>
    </source>
</reference>
<dbReference type="Proteomes" id="UP000260812">
    <property type="component" value="Unassembled WGS sequence"/>
</dbReference>
<accession>A0A3E3HWB8</accession>
<dbReference type="EMBL" id="QVLV01000030">
    <property type="protein sequence ID" value="RGE56121.1"/>
    <property type="molecule type" value="Genomic_DNA"/>
</dbReference>
<organism evidence="6 7">
    <name type="scientific">Eisenbergiella massiliensis</name>
    <dbReference type="NCBI Taxonomy" id="1720294"/>
    <lineage>
        <taxon>Bacteria</taxon>
        <taxon>Bacillati</taxon>
        <taxon>Bacillota</taxon>
        <taxon>Clostridia</taxon>
        <taxon>Lachnospirales</taxon>
        <taxon>Lachnospiraceae</taxon>
        <taxon>Eisenbergiella</taxon>
    </lineage>
</organism>
<comment type="caution">
    <text evidence="6">The sequence shown here is derived from an EMBL/GenBank/DDBJ whole genome shotgun (WGS) entry which is preliminary data.</text>
</comment>
<dbReference type="InterPro" id="IPR047640">
    <property type="entry name" value="RpiR-like"/>
</dbReference>
<dbReference type="Gene3D" id="3.40.50.10490">
    <property type="entry name" value="Glucose-6-phosphate isomerase like protein, domain 1"/>
    <property type="match status" value="1"/>
</dbReference>
<dbReference type="InterPro" id="IPR035472">
    <property type="entry name" value="RpiR-like_SIS"/>
</dbReference>
<keyword evidence="7" id="KW-1185">Reference proteome</keyword>
<dbReference type="Pfam" id="PF01380">
    <property type="entry name" value="SIS"/>
    <property type="match status" value="1"/>
</dbReference>
<keyword evidence="2" id="KW-0238">DNA-binding</keyword>
<dbReference type="InterPro" id="IPR009057">
    <property type="entry name" value="Homeodomain-like_sf"/>
</dbReference>
<dbReference type="CDD" id="cd05013">
    <property type="entry name" value="SIS_RpiR"/>
    <property type="match status" value="1"/>
</dbReference>
<dbReference type="GO" id="GO:0097367">
    <property type="term" value="F:carbohydrate derivative binding"/>
    <property type="evidence" value="ECO:0007669"/>
    <property type="project" value="InterPro"/>
</dbReference>
<evidence type="ECO:0000313" key="7">
    <source>
        <dbReference type="Proteomes" id="UP000260812"/>
    </source>
</evidence>
<dbReference type="Pfam" id="PF01418">
    <property type="entry name" value="HTH_6"/>
    <property type="match status" value="1"/>
</dbReference>
<dbReference type="InterPro" id="IPR036388">
    <property type="entry name" value="WH-like_DNA-bd_sf"/>
</dbReference>
<dbReference type="GO" id="GO:0003700">
    <property type="term" value="F:DNA-binding transcription factor activity"/>
    <property type="evidence" value="ECO:0007669"/>
    <property type="project" value="InterPro"/>
</dbReference>
<dbReference type="PROSITE" id="PS51464">
    <property type="entry name" value="SIS"/>
    <property type="match status" value="1"/>
</dbReference>
<keyword evidence="3" id="KW-0804">Transcription</keyword>
<dbReference type="Gene3D" id="1.10.10.10">
    <property type="entry name" value="Winged helix-like DNA-binding domain superfamily/Winged helix DNA-binding domain"/>
    <property type="match status" value="1"/>
</dbReference>
<dbReference type="PANTHER" id="PTHR30514:SF1">
    <property type="entry name" value="HTH-TYPE TRANSCRIPTIONAL REGULATOR HEXR-RELATED"/>
    <property type="match status" value="1"/>
</dbReference>
<keyword evidence="1" id="KW-0805">Transcription regulation</keyword>
<dbReference type="PROSITE" id="PS51071">
    <property type="entry name" value="HTH_RPIR"/>
    <property type="match status" value="1"/>
</dbReference>
<dbReference type="AlphaFoldDB" id="A0A3E3HWB8"/>
<dbReference type="PANTHER" id="PTHR30514">
    <property type="entry name" value="GLUCOKINASE"/>
    <property type="match status" value="1"/>
</dbReference>
<dbReference type="GO" id="GO:0003677">
    <property type="term" value="F:DNA binding"/>
    <property type="evidence" value="ECO:0007669"/>
    <property type="project" value="UniProtKB-KW"/>
</dbReference>
<dbReference type="InterPro" id="IPR046348">
    <property type="entry name" value="SIS_dom_sf"/>
</dbReference>
<dbReference type="SUPFAM" id="SSF46689">
    <property type="entry name" value="Homeodomain-like"/>
    <property type="match status" value="1"/>
</dbReference>